<dbReference type="InParanoid" id="A0A3N0V8N5"/>
<reference evidence="3 4" key="1">
    <citation type="submission" date="2018-10" db="EMBL/GenBank/DDBJ databases">
        <authorList>
            <person name="Chen W.-M."/>
        </authorList>
    </citation>
    <scope>NUCLEOTIDE SEQUENCE [LARGE SCALE GENOMIC DNA]</scope>
    <source>
        <strain evidence="3 4">THS-13</strain>
    </source>
</reference>
<feature type="compositionally biased region" description="Polar residues" evidence="1">
    <location>
        <begin position="62"/>
        <end position="73"/>
    </location>
</feature>
<name>A0A3N0V8N5_9GAMM</name>
<evidence type="ECO:0000313" key="4">
    <source>
        <dbReference type="Proteomes" id="UP000282106"/>
    </source>
</evidence>
<feature type="region of interest" description="Disordered" evidence="1">
    <location>
        <begin position="36"/>
        <end position="74"/>
    </location>
</feature>
<dbReference type="RefSeq" id="WP_123212145.1">
    <property type="nucleotide sequence ID" value="NZ_RJVO01000005.1"/>
</dbReference>
<dbReference type="AlphaFoldDB" id="A0A3N0V8N5"/>
<evidence type="ECO:0000313" key="3">
    <source>
        <dbReference type="EMBL" id="ROH89123.1"/>
    </source>
</evidence>
<gene>
    <name evidence="3" type="ORF">ED208_11990</name>
</gene>
<keyword evidence="2" id="KW-0732">Signal</keyword>
<feature type="region of interest" description="Disordered" evidence="1">
    <location>
        <begin position="98"/>
        <end position="137"/>
    </location>
</feature>
<organism evidence="3 4">
    <name type="scientific">Stagnimonas aquatica</name>
    <dbReference type="NCBI Taxonomy" id="2689987"/>
    <lineage>
        <taxon>Bacteria</taxon>
        <taxon>Pseudomonadati</taxon>
        <taxon>Pseudomonadota</taxon>
        <taxon>Gammaproteobacteria</taxon>
        <taxon>Nevskiales</taxon>
        <taxon>Nevskiaceae</taxon>
        <taxon>Stagnimonas</taxon>
    </lineage>
</organism>
<feature type="chain" id="PRO_5018241580" description="CopL family metal-binding regulatory protein" evidence="2">
    <location>
        <begin position="26"/>
        <end position="137"/>
    </location>
</feature>
<comment type="caution">
    <text evidence="3">The sequence shown here is derived from an EMBL/GenBank/DDBJ whole genome shotgun (WGS) entry which is preliminary data.</text>
</comment>
<evidence type="ECO:0008006" key="5">
    <source>
        <dbReference type="Google" id="ProtNLM"/>
    </source>
</evidence>
<evidence type="ECO:0000256" key="2">
    <source>
        <dbReference type="SAM" id="SignalP"/>
    </source>
</evidence>
<keyword evidence="4" id="KW-1185">Reference proteome</keyword>
<dbReference type="Proteomes" id="UP000282106">
    <property type="component" value="Unassembled WGS sequence"/>
</dbReference>
<proteinExistence type="predicted"/>
<evidence type="ECO:0000256" key="1">
    <source>
        <dbReference type="SAM" id="MobiDB-lite"/>
    </source>
</evidence>
<protein>
    <recommendedName>
        <fullName evidence="5">CopL family metal-binding regulatory protein</fullName>
    </recommendedName>
</protein>
<feature type="signal peptide" evidence="2">
    <location>
        <begin position="1"/>
        <end position="25"/>
    </location>
</feature>
<accession>A0A3N0V8N5</accession>
<dbReference type="EMBL" id="RJVO01000005">
    <property type="protein sequence ID" value="ROH89123.1"/>
    <property type="molecule type" value="Genomic_DNA"/>
</dbReference>
<sequence length="137" mass="14163">MFLRRLLLLCLLTSHLLALPGIARAAAPECRHAQSATTATAATESMDHASMGHGDHHPAAATGSQTDAPSTGQPGCHCGCPCAANHCMPGGGMALPLAFSPWLPQPPRDRLAAIQGSSEPLPAHQGRQLRPPDPKTA</sequence>